<dbReference type="RefSeq" id="WP_167036269.1">
    <property type="nucleotide sequence ID" value="NZ_BAAANA010000001.1"/>
</dbReference>
<dbReference type="InterPro" id="IPR001367">
    <property type="entry name" value="Fe_dep_repressor"/>
</dbReference>
<dbReference type="InterPro" id="IPR022689">
    <property type="entry name" value="Iron_dep_repressor"/>
</dbReference>
<sequence length="212" mass="23087">MASPAVDDYLKTIYHHTEWQDARITPSQIAVVLGLAPSSVTEMVQKLAAQGLVTHRPYGPIGLTPEGEKRAAAIVRRHRLVETWLVREFGYGWDEVHEEAEVLEHALSDRLLEGIDERLGRPRFDPHGDAIPDAEGRVHREPFVLLADAAPGHSGRVLRVSDRDSALLRALLDVGIDVGRAVRVRDAATAAVDGGPELALPEGAAEAVWLTA</sequence>
<dbReference type="GO" id="GO:0045892">
    <property type="term" value="P:negative regulation of DNA-templated transcription"/>
    <property type="evidence" value="ECO:0007669"/>
    <property type="project" value="TreeGrafter"/>
</dbReference>
<dbReference type="SMART" id="SM00899">
    <property type="entry name" value="FeoA"/>
    <property type="match status" value="1"/>
</dbReference>
<dbReference type="Pfam" id="PF01325">
    <property type="entry name" value="Fe_dep_repress"/>
    <property type="match status" value="1"/>
</dbReference>
<dbReference type="GO" id="GO:0046983">
    <property type="term" value="F:protein dimerization activity"/>
    <property type="evidence" value="ECO:0007669"/>
    <property type="project" value="InterPro"/>
</dbReference>
<dbReference type="PANTHER" id="PTHR33238:SF11">
    <property type="entry name" value="TRANSCRIPTIONAL REGULATOR MNTR"/>
    <property type="match status" value="1"/>
</dbReference>
<proteinExistence type="inferred from homology"/>
<dbReference type="Gene3D" id="1.10.10.10">
    <property type="entry name" value="Winged helix-like DNA-binding domain superfamily/Winged helix DNA-binding domain"/>
    <property type="match status" value="1"/>
</dbReference>
<keyword evidence="14" id="KW-1185">Reference proteome</keyword>
<protein>
    <recommendedName>
        <fullName evidence="11">Manganese transport regulator</fullName>
    </recommendedName>
</protein>
<keyword evidence="6" id="KW-0805">Transcription regulation</keyword>
<dbReference type="SUPFAM" id="SSF50037">
    <property type="entry name" value="C-terminal domain of transcriptional repressors"/>
    <property type="match status" value="1"/>
</dbReference>
<dbReference type="AlphaFoldDB" id="A0A7Y2PYU6"/>
<organism evidence="13 14">
    <name type="scientific">Microbacterium ulmi</name>
    <dbReference type="NCBI Taxonomy" id="179095"/>
    <lineage>
        <taxon>Bacteria</taxon>
        <taxon>Bacillati</taxon>
        <taxon>Actinomycetota</taxon>
        <taxon>Actinomycetes</taxon>
        <taxon>Micrococcales</taxon>
        <taxon>Microbacteriaceae</taxon>
        <taxon>Microbacterium</taxon>
    </lineage>
</organism>
<dbReference type="FunFam" id="1.10.60.10:FF:000004">
    <property type="entry name" value="DtxR family transcriptional regulator"/>
    <property type="match status" value="1"/>
</dbReference>
<comment type="caution">
    <text evidence="13">The sequence shown here is derived from an EMBL/GenBank/DDBJ whole genome shotgun (WGS) entry which is preliminary data.</text>
</comment>
<dbReference type="PROSITE" id="PS50944">
    <property type="entry name" value="HTH_DTXR"/>
    <property type="match status" value="1"/>
</dbReference>
<dbReference type="EMBL" id="JABEMB010000008">
    <property type="protein sequence ID" value="NNH03746.1"/>
    <property type="molecule type" value="Genomic_DNA"/>
</dbReference>
<evidence type="ECO:0000256" key="7">
    <source>
        <dbReference type="ARBA" id="ARBA00023125"/>
    </source>
</evidence>
<feature type="domain" description="HTH dtxR-type" evidence="12">
    <location>
        <begin position="1"/>
        <end position="64"/>
    </location>
</feature>
<dbReference type="InterPro" id="IPR050536">
    <property type="entry name" value="DtxR_MntR_Metal-Reg"/>
</dbReference>
<dbReference type="Pfam" id="PF02742">
    <property type="entry name" value="Fe_dep_repr_C"/>
    <property type="match status" value="1"/>
</dbReference>
<dbReference type="InterPro" id="IPR036388">
    <property type="entry name" value="WH-like_DNA-bd_sf"/>
</dbReference>
<dbReference type="GO" id="GO:0003700">
    <property type="term" value="F:DNA-binding transcription factor activity"/>
    <property type="evidence" value="ECO:0007669"/>
    <property type="project" value="InterPro"/>
</dbReference>
<evidence type="ECO:0000256" key="5">
    <source>
        <dbReference type="ARBA" id="ARBA00022491"/>
    </source>
</evidence>
<dbReference type="InterPro" id="IPR008988">
    <property type="entry name" value="Transcriptional_repressor_C"/>
</dbReference>
<evidence type="ECO:0000256" key="2">
    <source>
        <dbReference type="ARBA" id="ARBA00007871"/>
    </source>
</evidence>
<dbReference type="Proteomes" id="UP000543598">
    <property type="component" value="Unassembled WGS sequence"/>
</dbReference>
<dbReference type="GO" id="GO:0003677">
    <property type="term" value="F:DNA binding"/>
    <property type="evidence" value="ECO:0007669"/>
    <property type="project" value="UniProtKB-KW"/>
</dbReference>
<reference evidence="13 14" key="1">
    <citation type="submission" date="2020-05" db="EMBL/GenBank/DDBJ databases">
        <title>MicrobeNet Type strains.</title>
        <authorList>
            <person name="Nicholson A.C."/>
        </authorList>
    </citation>
    <scope>NUCLEOTIDE SEQUENCE [LARGE SCALE GENOMIC DNA]</scope>
    <source>
        <strain evidence="13 14">JCM 14282</strain>
    </source>
</reference>
<evidence type="ECO:0000256" key="10">
    <source>
        <dbReference type="ARBA" id="ARBA00023211"/>
    </source>
</evidence>
<keyword evidence="7" id="KW-0238">DNA-binding</keyword>
<evidence type="ECO:0000313" key="13">
    <source>
        <dbReference type="EMBL" id="NNH03746.1"/>
    </source>
</evidence>
<evidence type="ECO:0000256" key="9">
    <source>
        <dbReference type="ARBA" id="ARBA00023163"/>
    </source>
</evidence>
<keyword evidence="9" id="KW-0804">Transcription</keyword>
<keyword evidence="4" id="KW-0963">Cytoplasm</keyword>
<name>A0A7Y2PYU6_9MICO</name>
<keyword evidence="10" id="KW-0464">Manganese</keyword>
<dbReference type="InterPro" id="IPR022687">
    <property type="entry name" value="HTH_DTXR"/>
</dbReference>
<keyword evidence="5" id="KW-0678">Repressor</keyword>
<dbReference type="Gene3D" id="1.10.60.10">
    <property type="entry name" value="Iron dependent repressor, metal binding and dimerisation domain"/>
    <property type="match status" value="1"/>
</dbReference>
<dbReference type="Pfam" id="PF04023">
    <property type="entry name" value="FeoA"/>
    <property type="match status" value="1"/>
</dbReference>
<dbReference type="GO" id="GO:0005737">
    <property type="term" value="C:cytoplasm"/>
    <property type="evidence" value="ECO:0007669"/>
    <property type="project" value="UniProtKB-SubCell"/>
</dbReference>
<evidence type="ECO:0000256" key="1">
    <source>
        <dbReference type="ARBA" id="ARBA00004496"/>
    </source>
</evidence>
<dbReference type="PANTHER" id="PTHR33238">
    <property type="entry name" value="IRON (METAL) DEPENDENT REPRESSOR, DTXR FAMILY"/>
    <property type="match status" value="1"/>
</dbReference>
<evidence type="ECO:0000256" key="3">
    <source>
        <dbReference type="ARBA" id="ARBA00011738"/>
    </source>
</evidence>
<gene>
    <name evidence="13" type="ORF">HLA99_07785</name>
</gene>
<accession>A0A7Y2PYU6</accession>
<evidence type="ECO:0000256" key="6">
    <source>
        <dbReference type="ARBA" id="ARBA00023015"/>
    </source>
</evidence>
<evidence type="ECO:0000256" key="8">
    <source>
        <dbReference type="ARBA" id="ARBA00023159"/>
    </source>
</evidence>
<dbReference type="InterPro" id="IPR036421">
    <property type="entry name" value="Fe_dep_repressor_sf"/>
</dbReference>
<comment type="subunit">
    <text evidence="3">Homodimer.</text>
</comment>
<comment type="similarity">
    <text evidence="2">Belongs to the DtxR/MntR family.</text>
</comment>
<evidence type="ECO:0000256" key="11">
    <source>
        <dbReference type="ARBA" id="ARBA00032593"/>
    </source>
</evidence>
<dbReference type="SMART" id="SM00529">
    <property type="entry name" value="HTH_DTXR"/>
    <property type="match status" value="1"/>
</dbReference>
<evidence type="ECO:0000256" key="4">
    <source>
        <dbReference type="ARBA" id="ARBA00022490"/>
    </source>
</evidence>
<dbReference type="InterPro" id="IPR007167">
    <property type="entry name" value="Fe-transptr_FeoA-like"/>
</dbReference>
<comment type="subcellular location">
    <subcellularLocation>
        <location evidence="1">Cytoplasm</location>
    </subcellularLocation>
</comment>
<evidence type="ECO:0000313" key="14">
    <source>
        <dbReference type="Proteomes" id="UP000543598"/>
    </source>
</evidence>
<evidence type="ECO:0000259" key="12">
    <source>
        <dbReference type="PROSITE" id="PS50944"/>
    </source>
</evidence>
<dbReference type="SUPFAM" id="SSF46785">
    <property type="entry name" value="Winged helix' DNA-binding domain"/>
    <property type="match status" value="1"/>
</dbReference>
<keyword evidence="8" id="KW-0010">Activator</keyword>
<dbReference type="SUPFAM" id="SSF47979">
    <property type="entry name" value="Iron-dependent repressor protein, dimerization domain"/>
    <property type="match status" value="1"/>
</dbReference>
<dbReference type="InterPro" id="IPR036390">
    <property type="entry name" value="WH_DNA-bd_sf"/>
</dbReference>
<dbReference type="GO" id="GO:0046914">
    <property type="term" value="F:transition metal ion binding"/>
    <property type="evidence" value="ECO:0007669"/>
    <property type="project" value="InterPro"/>
</dbReference>